<feature type="domain" description="DUF4397" evidence="1">
    <location>
        <begin position="79"/>
        <end position="183"/>
    </location>
</feature>
<reference evidence="2 3" key="1">
    <citation type="submission" date="2017-10" db="EMBL/GenBank/DDBJ databases">
        <title>Nyctiphanis sp. nov., isolated from the stomach of the euphausiid Nyctiphanes simplex (Hansen, 1911) in the Gulf of California.</title>
        <authorList>
            <person name="Gomez-Gil B."/>
            <person name="Aguilar-Mendez M."/>
            <person name="Lopez-Cortes A."/>
            <person name="Gomez-Gutierrez J."/>
            <person name="Roque A."/>
            <person name="Lang E."/>
            <person name="Gonzalez-Castillo A."/>
        </authorList>
    </citation>
    <scope>NUCLEOTIDE SEQUENCE [LARGE SCALE GENOMIC DNA]</scope>
    <source>
        <strain evidence="2 3">CAIM 600</strain>
    </source>
</reference>
<keyword evidence="3" id="KW-1185">Reference proteome</keyword>
<sequence>MPGGGTSTVLNQTYQLNPGREYTVVAIGDVDTAGKTLELKVIENSDTHVAHGYGRVQVFHGAPDAPQVDIYVTAPNTDVNGVSPNLTLNYTENSGQIDLPQGDYRIRVTGAGSKAVLFDTGSVPLASGDDWLLTAIENVYPGSAAPIALQLSTGKSSSIVLDKDTKSSVRAVHAISTAPAVDILQLVQNSSETLPLITKRPLQMLIRVMPNLMSQRPIKQTHCSAAISHSKKPKVTMLLQWVC</sequence>
<gene>
    <name evidence="2" type="ORF">CS022_05125</name>
</gene>
<dbReference type="Proteomes" id="UP000290287">
    <property type="component" value="Unassembled WGS sequence"/>
</dbReference>
<organism evidence="2 3">
    <name type="scientific">Veronia nyctiphanis</name>
    <dbReference type="NCBI Taxonomy" id="1278244"/>
    <lineage>
        <taxon>Bacteria</taxon>
        <taxon>Pseudomonadati</taxon>
        <taxon>Pseudomonadota</taxon>
        <taxon>Gammaproteobacteria</taxon>
        <taxon>Vibrionales</taxon>
        <taxon>Vibrionaceae</taxon>
        <taxon>Veronia</taxon>
    </lineage>
</organism>
<proteinExistence type="predicted"/>
<comment type="caution">
    <text evidence="2">The sequence shown here is derived from an EMBL/GenBank/DDBJ whole genome shotgun (WGS) entry which is preliminary data.</text>
</comment>
<accession>A0A4Q0YY97</accession>
<evidence type="ECO:0000313" key="2">
    <source>
        <dbReference type="EMBL" id="RXJ74031.1"/>
    </source>
</evidence>
<dbReference type="AlphaFoldDB" id="A0A4Q0YY97"/>
<name>A0A4Q0YY97_9GAMM</name>
<feature type="domain" description="DUF4397" evidence="1">
    <location>
        <begin position="6"/>
        <end position="71"/>
    </location>
</feature>
<protein>
    <recommendedName>
        <fullName evidence="1">DUF4397 domain-containing protein</fullName>
    </recommendedName>
</protein>
<dbReference type="InterPro" id="IPR025510">
    <property type="entry name" value="DUF4397"/>
</dbReference>
<evidence type="ECO:0000259" key="1">
    <source>
        <dbReference type="Pfam" id="PF14344"/>
    </source>
</evidence>
<dbReference type="EMBL" id="PEIB01000004">
    <property type="protein sequence ID" value="RXJ74031.1"/>
    <property type="molecule type" value="Genomic_DNA"/>
</dbReference>
<evidence type="ECO:0000313" key="3">
    <source>
        <dbReference type="Proteomes" id="UP000290287"/>
    </source>
</evidence>
<dbReference type="Pfam" id="PF14344">
    <property type="entry name" value="DUF4397"/>
    <property type="match status" value="2"/>
</dbReference>